<feature type="region of interest" description="Disordered" evidence="1">
    <location>
        <begin position="1"/>
        <end position="31"/>
    </location>
</feature>
<feature type="compositionally biased region" description="Polar residues" evidence="1">
    <location>
        <begin position="103"/>
        <end position="120"/>
    </location>
</feature>
<feature type="region of interest" description="Disordered" evidence="1">
    <location>
        <begin position="94"/>
        <end position="140"/>
    </location>
</feature>
<gene>
    <name evidence="2" type="ORF">KP79_PYT06995</name>
</gene>
<feature type="compositionally biased region" description="Polar residues" evidence="1">
    <location>
        <begin position="17"/>
        <end position="29"/>
    </location>
</feature>
<reference evidence="2 3" key="1">
    <citation type="journal article" date="2017" name="Nat. Ecol. Evol.">
        <title>Scallop genome provides insights into evolution of bilaterian karyotype and development.</title>
        <authorList>
            <person name="Wang S."/>
            <person name="Zhang J."/>
            <person name="Jiao W."/>
            <person name="Li J."/>
            <person name="Xun X."/>
            <person name="Sun Y."/>
            <person name="Guo X."/>
            <person name="Huan P."/>
            <person name="Dong B."/>
            <person name="Zhang L."/>
            <person name="Hu X."/>
            <person name="Sun X."/>
            <person name="Wang J."/>
            <person name="Zhao C."/>
            <person name="Wang Y."/>
            <person name="Wang D."/>
            <person name="Huang X."/>
            <person name="Wang R."/>
            <person name="Lv J."/>
            <person name="Li Y."/>
            <person name="Zhang Z."/>
            <person name="Liu B."/>
            <person name="Lu W."/>
            <person name="Hui Y."/>
            <person name="Liang J."/>
            <person name="Zhou Z."/>
            <person name="Hou R."/>
            <person name="Li X."/>
            <person name="Liu Y."/>
            <person name="Li H."/>
            <person name="Ning X."/>
            <person name="Lin Y."/>
            <person name="Zhao L."/>
            <person name="Xing Q."/>
            <person name="Dou J."/>
            <person name="Li Y."/>
            <person name="Mao J."/>
            <person name="Guo H."/>
            <person name="Dou H."/>
            <person name="Li T."/>
            <person name="Mu C."/>
            <person name="Jiang W."/>
            <person name="Fu Q."/>
            <person name="Fu X."/>
            <person name="Miao Y."/>
            <person name="Liu J."/>
            <person name="Yu Q."/>
            <person name="Li R."/>
            <person name="Liao H."/>
            <person name="Li X."/>
            <person name="Kong Y."/>
            <person name="Jiang Z."/>
            <person name="Chourrout D."/>
            <person name="Li R."/>
            <person name="Bao Z."/>
        </authorList>
    </citation>
    <scope>NUCLEOTIDE SEQUENCE [LARGE SCALE GENOMIC DNA]</scope>
    <source>
        <strain evidence="2 3">PY_sf001</strain>
    </source>
</reference>
<protein>
    <submittedName>
        <fullName evidence="2">Uncharacterized protein</fullName>
    </submittedName>
</protein>
<dbReference type="EMBL" id="NEDP02001496">
    <property type="protein sequence ID" value="OWF53162.1"/>
    <property type="molecule type" value="Genomic_DNA"/>
</dbReference>
<dbReference type="AlphaFoldDB" id="A0A210QWW0"/>
<name>A0A210QWW0_MIZYE</name>
<sequence length="357" mass="41361">MSTLSVPGRGSEGIFVRSSNKPKQPTNKFRLTDGERKLPRPIVFWSDNEKDAFRRNKVVQTRYYMLLDDIENQKRSSQRTIRYEAHKFRQRSARIMQDKHVSDSSSYLGSEIMSQSSRNITSQDQDTQDDSGSLTSFGSSEKEAGFWDKAPRKGVITKNRKPTVKFSVYREYIPYEDSHLNVEHKPVDKNIQLRCLSAIQPHNIPDLPMYCTERSKSVLPDVTQNDKVSRANSFSTTSRDLSKLRPIRTAFSSSNTLTSSNDAKKSTVDIKMRTPNKLFFDKSQAAYQLRKELQRLARIRKQSIASSPFSMEQALKDEKEKYIASREKVTEYLQRMDKEKPSEWICNKWNLAEVEQN</sequence>
<keyword evidence="3" id="KW-1185">Reference proteome</keyword>
<proteinExistence type="predicted"/>
<evidence type="ECO:0000313" key="3">
    <source>
        <dbReference type="Proteomes" id="UP000242188"/>
    </source>
</evidence>
<comment type="caution">
    <text evidence="2">The sequence shown here is derived from an EMBL/GenBank/DDBJ whole genome shotgun (WGS) entry which is preliminary data.</text>
</comment>
<dbReference type="Proteomes" id="UP000242188">
    <property type="component" value="Unassembled WGS sequence"/>
</dbReference>
<accession>A0A210QWW0</accession>
<feature type="compositionally biased region" description="Low complexity" evidence="1">
    <location>
        <begin position="121"/>
        <end position="136"/>
    </location>
</feature>
<evidence type="ECO:0000313" key="2">
    <source>
        <dbReference type="EMBL" id="OWF53162.1"/>
    </source>
</evidence>
<evidence type="ECO:0000256" key="1">
    <source>
        <dbReference type="SAM" id="MobiDB-lite"/>
    </source>
</evidence>
<organism evidence="2 3">
    <name type="scientific">Mizuhopecten yessoensis</name>
    <name type="common">Japanese scallop</name>
    <name type="synonym">Patinopecten yessoensis</name>
    <dbReference type="NCBI Taxonomy" id="6573"/>
    <lineage>
        <taxon>Eukaryota</taxon>
        <taxon>Metazoa</taxon>
        <taxon>Spiralia</taxon>
        <taxon>Lophotrochozoa</taxon>
        <taxon>Mollusca</taxon>
        <taxon>Bivalvia</taxon>
        <taxon>Autobranchia</taxon>
        <taxon>Pteriomorphia</taxon>
        <taxon>Pectinida</taxon>
        <taxon>Pectinoidea</taxon>
        <taxon>Pectinidae</taxon>
        <taxon>Mizuhopecten</taxon>
    </lineage>
</organism>